<dbReference type="GO" id="GO:0005886">
    <property type="term" value="C:plasma membrane"/>
    <property type="evidence" value="ECO:0007669"/>
    <property type="project" value="TreeGrafter"/>
</dbReference>
<evidence type="ECO:0000313" key="11">
    <source>
        <dbReference type="Proteomes" id="UP000250572"/>
    </source>
</evidence>
<evidence type="ECO:0000256" key="8">
    <source>
        <dbReference type="SAM" id="MobiDB-lite"/>
    </source>
</evidence>
<dbReference type="PROSITE" id="PS50262">
    <property type="entry name" value="G_PROTEIN_RECEP_F1_2"/>
    <property type="match status" value="1"/>
</dbReference>
<feature type="region of interest" description="Disordered" evidence="8">
    <location>
        <begin position="101"/>
        <end position="214"/>
    </location>
</feature>
<evidence type="ECO:0000256" key="1">
    <source>
        <dbReference type="ARBA" id="ARBA00004141"/>
    </source>
</evidence>
<evidence type="ECO:0000256" key="7">
    <source>
        <dbReference type="ARBA" id="ARBA00023224"/>
    </source>
</evidence>
<feature type="compositionally biased region" description="Basic and acidic residues" evidence="8">
    <location>
        <begin position="178"/>
        <end position="201"/>
    </location>
</feature>
<dbReference type="InterPro" id="IPR000276">
    <property type="entry name" value="GPCR_Rhodpsn"/>
</dbReference>
<dbReference type="PRINTS" id="PR00237">
    <property type="entry name" value="GPCRRHODOPSN"/>
</dbReference>
<keyword evidence="5" id="KW-0472">Membrane</keyword>
<dbReference type="PANTHER" id="PTHR45695:SF25">
    <property type="entry name" value="GALANIN RECEPTOR 1"/>
    <property type="match status" value="1"/>
</dbReference>
<evidence type="ECO:0000256" key="4">
    <source>
        <dbReference type="ARBA" id="ARBA00023040"/>
    </source>
</evidence>
<evidence type="ECO:0000256" key="3">
    <source>
        <dbReference type="ARBA" id="ARBA00022989"/>
    </source>
</evidence>
<protein>
    <recommendedName>
        <fullName evidence="9">G-protein coupled receptors family 1 profile domain-containing protein</fullName>
    </recommendedName>
</protein>
<keyword evidence="7" id="KW-0807">Transducer</keyword>
<keyword evidence="4" id="KW-0297">G-protein coupled receptor</keyword>
<comment type="subcellular location">
    <subcellularLocation>
        <location evidence="1">Membrane</location>
        <topology evidence="1">Multi-pass membrane protein</topology>
    </subcellularLocation>
</comment>
<dbReference type="PANTHER" id="PTHR45695">
    <property type="entry name" value="LEUCOKININ RECEPTOR-RELATED"/>
    <property type="match status" value="1"/>
</dbReference>
<reference evidence="10 11" key="1">
    <citation type="journal article" date="2018" name="G3 (Bethesda)">
        <title>A High-Quality Reference Genome for the Invasive Mosquitofish Gambusia affinis Using a Chicago Library.</title>
        <authorList>
            <person name="Hoffberg S.L."/>
            <person name="Troendle N.J."/>
            <person name="Glenn T.C."/>
            <person name="Mahmud O."/>
            <person name="Louha S."/>
            <person name="Chalopin D."/>
            <person name="Bennetzen J.L."/>
            <person name="Mauricio R."/>
        </authorList>
    </citation>
    <scope>NUCLEOTIDE SEQUENCE [LARGE SCALE GENOMIC DNA]</scope>
    <source>
        <strain evidence="10">NE01/NJP1002.9</strain>
        <tissue evidence="10">Muscle</tissue>
    </source>
</reference>
<keyword evidence="3" id="KW-1133">Transmembrane helix</keyword>
<name>A0A315V9I6_GAMAF</name>
<proteinExistence type="predicted"/>
<keyword evidence="11" id="KW-1185">Reference proteome</keyword>
<dbReference type="InterPro" id="IPR017452">
    <property type="entry name" value="GPCR_Rhodpsn_7TM"/>
</dbReference>
<dbReference type="Proteomes" id="UP000250572">
    <property type="component" value="Unassembled WGS sequence"/>
</dbReference>
<dbReference type="GO" id="GO:0004930">
    <property type="term" value="F:G protein-coupled receptor activity"/>
    <property type="evidence" value="ECO:0007669"/>
    <property type="project" value="UniProtKB-KW"/>
</dbReference>
<dbReference type="EMBL" id="NHOQ01002050">
    <property type="protein sequence ID" value="PWA19870.1"/>
    <property type="molecule type" value="Genomic_DNA"/>
</dbReference>
<dbReference type="Pfam" id="PF00001">
    <property type="entry name" value="7tm_1"/>
    <property type="match status" value="1"/>
</dbReference>
<dbReference type="Gene3D" id="1.20.1070.10">
    <property type="entry name" value="Rhodopsin 7-helix transmembrane proteins"/>
    <property type="match status" value="1"/>
</dbReference>
<keyword evidence="2" id="KW-0812">Transmembrane</keyword>
<sequence>MRSETLAWSWTDPDVAAADEQQRQDEAQQQNGHLVGAPRRSQPGLPAEGLVRGAGVAGEHVVLRHRHRTQQGQGPNDAQPGQRVPAAADARRALGAHHGDVAVHGHGHQREDADQHAGRGEEVSELAEEGSEHPLWQGVDGGVERDAEEEEEEVRHAQVHDEDVGGAERARATAGLHPADHQHHQGVPEKPHHEDQPEHQRHDHHLRPGLPRGAVSLRPAVRLVSRRHHAGAPGAGWRSEPSAERVHGSVRHVRQQSPSSGNSWKRVHLTEPQRSASVPAASTRGLTASQFINESFPESLHIKHDVMIWVRAVVEADAETQTVQTILLVVTGFTICWMPHHIIVMWVEFGTYPLNDATFALRIVSHCLSYGNSCINPILYAFLSENFRKACRQVFARHLLYAPPADGRTVRFRMDNFSTTHSSTNI</sequence>
<evidence type="ECO:0000256" key="5">
    <source>
        <dbReference type="ARBA" id="ARBA00023136"/>
    </source>
</evidence>
<feature type="compositionally biased region" description="Basic and acidic residues" evidence="8">
    <location>
        <begin position="101"/>
        <end position="122"/>
    </location>
</feature>
<evidence type="ECO:0000256" key="2">
    <source>
        <dbReference type="ARBA" id="ARBA00022692"/>
    </source>
</evidence>
<dbReference type="AlphaFoldDB" id="A0A315V9I6"/>
<feature type="region of interest" description="Disordered" evidence="8">
    <location>
        <begin position="229"/>
        <end position="266"/>
    </location>
</feature>
<keyword evidence="6" id="KW-0675">Receptor</keyword>
<feature type="domain" description="G-protein coupled receptors family 1 profile" evidence="9">
    <location>
        <begin position="319"/>
        <end position="380"/>
    </location>
</feature>
<feature type="compositionally biased region" description="Basic and acidic residues" evidence="8">
    <location>
        <begin position="153"/>
        <end position="171"/>
    </location>
</feature>
<accession>A0A315V9I6</accession>
<evidence type="ECO:0000256" key="6">
    <source>
        <dbReference type="ARBA" id="ARBA00023170"/>
    </source>
</evidence>
<evidence type="ECO:0000259" key="9">
    <source>
        <dbReference type="PROSITE" id="PS50262"/>
    </source>
</evidence>
<feature type="region of interest" description="Disordered" evidence="8">
    <location>
        <begin position="1"/>
        <end position="88"/>
    </location>
</feature>
<evidence type="ECO:0000313" key="10">
    <source>
        <dbReference type="EMBL" id="PWA19870.1"/>
    </source>
</evidence>
<comment type="caution">
    <text evidence="10">The sequence shown here is derived from an EMBL/GenBank/DDBJ whole genome shotgun (WGS) entry which is preliminary data.</text>
</comment>
<organism evidence="10 11">
    <name type="scientific">Gambusia affinis</name>
    <name type="common">Western mosquitofish</name>
    <name type="synonym">Heterandria affinis</name>
    <dbReference type="NCBI Taxonomy" id="33528"/>
    <lineage>
        <taxon>Eukaryota</taxon>
        <taxon>Metazoa</taxon>
        <taxon>Chordata</taxon>
        <taxon>Craniata</taxon>
        <taxon>Vertebrata</taxon>
        <taxon>Euteleostomi</taxon>
        <taxon>Actinopterygii</taxon>
        <taxon>Neopterygii</taxon>
        <taxon>Teleostei</taxon>
        <taxon>Neoteleostei</taxon>
        <taxon>Acanthomorphata</taxon>
        <taxon>Ovalentaria</taxon>
        <taxon>Atherinomorphae</taxon>
        <taxon>Cyprinodontiformes</taxon>
        <taxon>Poeciliidae</taxon>
        <taxon>Poeciliinae</taxon>
        <taxon>Gambusia</taxon>
    </lineage>
</organism>
<gene>
    <name evidence="10" type="ORF">CCH79_00020438</name>
</gene>
<dbReference type="SUPFAM" id="SSF81321">
    <property type="entry name" value="Family A G protein-coupled receptor-like"/>
    <property type="match status" value="1"/>
</dbReference>